<feature type="region of interest" description="Disordered" evidence="1">
    <location>
        <begin position="416"/>
        <end position="511"/>
    </location>
</feature>
<evidence type="ECO:0000256" key="1">
    <source>
        <dbReference type="SAM" id="MobiDB-lite"/>
    </source>
</evidence>
<evidence type="ECO:0000313" key="4">
    <source>
        <dbReference type="Proteomes" id="UP000029066"/>
    </source>
</evidence>
<dbReference type="RefSeq" id="WP_237746158.1">
    <property type="nucleotide sequence ID" value="NZ_JGZN01000019.1"/>
</dbReference>
<gene>
    <name evidence="3" type="ORF">BISA_2250</name>
</gene>
<dbReference type="Pfam" id="PF03432">
    <property type="entry name" value="Relaxase"/>
    <property type="match status" value="1"/>
</dbReference>
<evidence type="ECO:0000313" key="3">
    <source>
        <dbReference type="EMBL" id="KFI90889.1"/>
    </source>
</evidence>
<organism evidence="3 4">
    <name type="scientific">Bifidobacterium saguini DSM 23967</name>
    <dbReference type="NCBI Taxonomy" id="1437607"/>
    <lineage>
        <taxon>Bacteria</taxon>
        <taxon>Bacillati</taxon>
        <taxon>Actinomycetota</taxon>
        <taxon>Actinomycetes</taxon>
        <taxon>Bifidobacteriales</taxon>
        <taxon>Bifidobacteriaceae</taxon>
        <taxon>Bifidobacterium</taxon>
    </lineage>
</organism>
<feature type="compositionally biased region" description="Basic residues" evidence="1">
    <location>
        <begin position="502"/>
        <end position="511"/>
    </location>
</feature>
<dbReference type="Proteomes" id="UP000029066">
    <property type="component" value="Unassembled WGS sequence"/>
</dbReference>
<sequence>MAVVKIGKIKSTLARSIAYVTNPAKTDGYRWASTTVGDDIADAESIARGFERALDATKGGSRRQGAVLALHVIQSFDPTDQVTPRLAHLIGERFVREITGGTHDYVIATHTDRSHMHNHILICPADRITGKALRLRKGTLGEWRKISDRLCREYGLRTLMPEQSGRVAPSIGELHLSARGGNLKDRLRTSIDTACMNAHDFAGFRRELATLGVNVTVRGGRITYTPCGQTRGIRDRRLGVAYNMLAVMGKIHRRTLSEITFHEAMITRRTDTAVTVRVPGTHGRLHLAIPCDRLVRDGRIWHAYLSDDVRQVLTDGNDGYVRSTDCEGLYAWFARPALRLEGYCRQRFDGRDTTGVNGRALRQAIACDRIADSLRELKVLAQVIDEGDGRLATLGRLTDSVERNAKHMRALIALIADNHDQAPTPRDWKPSSPSRSRRPEAWPPTPSPCAGSSPAPHQPPNAPTAHGARNAAMTGIVSAAGTGEPAEAGTQRTTTDDGRIPWRPRTKHRNS</sequence>
<dbReference type="InterPro" id="IPR005094">
    <property type="entry name" value="Endonuclease_MobA/VirD2"/>
</dbReference>
<feature type="compositionally biased region" description="Low complexity" evidence="1">
    <location>
        <begin position="479"/>
        <end position="490"/>
    </location>
</feature>
<dbReference type="STRING" id="1437607.BISA_2250"/>
<comment type="caution">
    <text evidence="3">The sequence shown here is derived from an EMBL/GenBank/DDBJ whole genome shotgun (WGS) entry which is preliminary data.</text>
</comment>
<dbReference type="EMBL" id="JGZN01000019">
    <property type="protein sequence ID" value="KFI90889.1"/>
    <property type="molecule type" value="Genomic_DNA"/>
</dbReference>
<accession>A0A087D5T9</accession>
<protein>
    <submittedName>
        <fullName evidence="3">Relaxase/mobilization nuclease domain protein</fullName>
    </submittedName>
</protein>
<reference evidence="3 4" key="1">
    <citation type="submission" date="2014-03" db="EMBL/GenBank/DDBJ databases">
        <title>Genomics of Bifidobacteria.</title>
        <authorList>
            <person name="Ventura M."/>
            <person name="Milani C."/>
            <person name="Lugli G.A."/>
        </authorList>
    </citation>
    <scope>NUCLEOTIDE SEQUENCE [LARGE SCALE GENOMIC DNA]</scope>
    <source>
        <strain evidence="3 4">DSM 23967</strain>
    </source>
</reference>
<feature type="domain" description="MobA/VirD2-like nuclease" evidence="2">
    <location>
        <begin position="19"/>
        <end position="156"/>
    </location>
</feature>
<evidence type="ECO:0000259" key="2">
    <source>
        <dbReference type="Pfam" id="PF03432"/>
    </source>
</evidence>
<name>A0A087D5T9_9BIFI</name>
<proteinExistence type="predicted"/>
<dbReference type="AlphaFoldDB" id="A0A087D5T9"/>